<dbReference type="Pfam" id="PF01177">
    <property type="entry name" value="Asp_Glu_race"/>
    <property type="match status" value="1"/>
</dbReference>
<dbReference type="RefSeq" id="WP_092506581.1">
    <property type="nucleotide sequence ID" value="NZ_LT629695.1"/>
</dbReference>
<evidence type="ECO:0000313" key="3">
    <source>
        <dbReference type="EMBL" id="SDI00733.1"/>
    </source>
</evidence>
<keyword evidence="2" id="KW-0413">Isomerase</keyword>
<keyword evidence="4" id="KW-1185">Reference proteome</keyword>
<evidence type="ECO:0000256" key="2">
    <source>
        <dbReference type="ARBA" id="ARBA00023235"/>
    </source>
</evidence>
<dbReference type="Proteomes" id="UP000198822">
    <property type="component" value="Chromosome I"/>
</dbReference>
<gene>
    <name evidence="3" type="ORF">SAMN04489720_3181</name>
</gene>
<sequence length="233" mass="24564">MDTIGLIGGMSWHSTLDYYRAINARTAEALGGHHSARILLSSLDFAEVRDCQVREDWDAAGSLLAAEARRLEAAGADRVAICTNLMHKVAPAVEAAIAVPLDHIGDAVAAAAQDRGVSRLGILGTDWVMREPFYAERLARHGVAAVMPSADDRVVVDRIIWDELTRGVVTDASRAAYLAVVDRLVAQGADGIVLACTEIQLLLGDSDVAVPVIDSMAAHAEAIASHALAPVAA</sequence>
<evidence type="ECO:0000256" key="1">
    <source>
        <dbReference type="ARBA" id="ARBA00007847"/>
    </source>
</evidence>
<reference evidence="4" key="1">
    <citation type="submission" date="2016-10" db="EMBL/GenBank/DDBJ databases">
        <authorList>
            <person name="Varghese N."/>
            <person name="Submissions S."/>
        </authorList>
    </citation>
    <scope>NUCLEOTIDE SEQUENCE [LARGE SCALE GENOMIC DNA]</scope>
    <source>
        <strain evidence="4">DSM 22002</strain>
    </source>
</reference>
<accession>A0A1G8H271</accession>
<dbReference type="PANTHER" id="PTHR21198">
    <property type="entry name" value="GLUTAMATE RACEMASE"/>
    <property type="match status" value="1"/>
</dbReference>
<dbReference type="NCBIfam" id="TIGR00035">
    <property type="entry name" value="asp_race"/>
    <property type="match status" value="1"/>
</dbReference>
<proteinExistence type="inferred from homology"/>
<dbReference type="EMBL" id="LT629695">
    <property type="protein sequence ID" value="SDI00733.1"/>
    <property type="molecule type" value="Genomic_DNA"/>
</dbReference>
<dbReference type="OrthoDB" id="9803739at2"/>
<dbReference type="GO" id="GO:0047661">
    <property type="term" value="F:amino-acid racemase activity"/>
    <property type="evidence" value="ECO:0007669"/>
    <property type="project" value="InterPro"/>
</dbReference>
<comment type="similarity">
    <text evidence="1">Belongs to the aspartate/glutamate racemases family.</text>
</comment>
<dbReference type="STRING" id="399736.SAMN04489720_3181"/>
<organism evidence="3 4">
    <name type="scientific">Agrococcus jejuensis</name>
    <dbReference type="NCBI Taxonomy" id="399736"/>
    <lineage>
        <taxon>Bacteria</taxon>
        <taxon>Bacillati</taxon>
        <taxon>Actinomycetota</taxon>
        <taxon>Actinomycetes</taxon>
        <taxon>Micrococcales</taxon>
        <taxon>Microbacteriaceae</taxon>
        <taxon>Agrococcus</taxon>
    </lineage>
</organism>
<dbReference type="InterPro" id="IPR015942">
    <property type="entry name" value="Asp/Glu/hydantoin_racemase"/>
</dbReference>
<dbReference type="InterPro" id="IPR001920">
    <property type="entry name" value="Asp/Glu_race"/>
</dbReference>
<dbReference type="InterPro" id="IPR004380">
    <property type="entry name" value="Asp_race"/>
</dbReference>
<protein>
    <submittedName>
        <fullName evidence="3">Aspartate racemase</fullName>
    </submittedName>
</protein>
<dbReference type="AlphaFoldDB" id="A0A1G8H271"/>
<name>A0A1G8H271_9MICO</name>
<evidence type="ECO:0000313" key="4">
    <source>
        <dbReference type="Proteomes" id="UP000198822"/>
    </source>
</evidence>
<dbReference type="Gene3D" id="3.40.50.1860">
    <property type="match status" value="2"/>
</dbReference>
<dbReference type="PANTHER" id="PTHR21198:SF7">
    <property type="entry name" value="ASPARTATE-GLUTAMATE RACEMASE FAMILY"/>
    <property type="match status" value="1"/>
</dbReference>
<dbReference type="SUPFAM" id="SSF53681">
    <property type="entry name" value="Aspartate/glutamate racemase"/>
    <property type="match status" value="2"/>
</dbReference>